<evidence type="ECO:0000313" key="3">
    <source>
        <dbReference type="Proteomes" id="UP000479190"/>
    </source>
</evidence>
<reference evidence="2 3" key="1">
    <citation type="submission" date="2020-02" db="EMBL/GenBank/DDBJ databases">
        <authorList>
            <person name="Ferguson B K."/>
        </authorList>
    </citation>
    <scope>NUCLEOTIDE SEQUENCE [LARGE SCALE GENOMIC DNA]</scope>
</reference>
<evidence type="ECO:0000313" key="2">
    <source>
        <dbReference type="EMBL" id="CAB0030392.1"/>
    </source>
</evidence>
<feature type="compositionally biased region" description="Basic residues" evidence="1">
    <location>
        <begin position="372"/>
        <end position="387"/>
    </location>
</feature>
<protein>
    <submittedName>
        <fullName evidence="2">Uncharacterized protein</fullName>
    </submittedName>
</protein>
<organism evidence="2 3">
    <name type="scientific">Trichogramma brassicae</name>
    <dbReference type="NCBI Taxonomy" id="86971"/>
    <lineage>
        <taxon>Eukaryota</taxon>
        <taxon>Metazoa</taxon>
        <taxon>Ecdysozoa</taxon>
        <taxon>Arthropoda</taxon>
        <taxon>Hexapoda</taxon>
        <taxon>Insecta</taxon>
        <taxon>Pterygota</taxon>
        <taxon>Neoptera</taxon>
        <taxon>Endopterygota</taxon>
        <taxon>Hymenoptera</taxon>
        <taxon>Apocrita</taxon>
        <taxon>Proctotrupomorpha</taxon>
        <taxon>Chalcidoidea</taxon>
        <taxon>Trichogrammatidae</taxon>
        <taxon>Trichogramma</taxon>
    </lineage>
</organism>
<keyword evidence="3" id="KW-1185">Reference proteome</keyword>
<proteinExistence type="predicted"/>
<feature type="region of interest" description="Disordered" evidence="1">
    <location>
        <begin position="307"/>
        <end position="427"/>
    </location>
</feature>
<accession>A0A6H5I252</accession>
<dbReference type="EMBL" id="CADCXV010000468">
    <property type="protein sequence ID" value="CAB0030392.1"/>
    <property type="molecule type" value="Genomic_DNA"/>
</dbReference>
<name>A0A6H5I252_9HYME</name>
<gene>
    <name evidence="2" type="ORF">TBRA_LOCUS2394</name>
</gene>
<dbReference type="AlphaFoldDB" id="A0A6H5I252"/>
<sequence length="555" mass="63189">MSPKGSCGWADSDRGAKNGLVRISHWGGILAMGWNITWGISRTRMGWLVTELNHCTRMGRKGHLEEFSYLDGLVVTWRYPRMGRITVIEIFNNVEVSSEGSDTDDDMITGISLLPTGKYTPQTEGSLERSHHSLIEYRKNVYQRQPTGHLDPLCDILKQHLDTHTAHGFTPHELIFARRLESASEFTTTTISKTYNDILDDIARKLNMTQRGAHDKLLKQRKKSKAYYDLKSNVRVLKTRRLRIFIKVNTKRTIRRPLHGPYPNQTVNRDRNAEIELSTSRIFYDKSNGPSRCLPSARRCGAHAHTRTRAHSRWGNNHASPCRRANSCGSRQDSDNMRAHTTAATHDVTARTRRVAATARADLSQRAGRGCSHTHTHASHPPQRKAHCAPTTRTPPSKGAHLNQRQVTTRPPRGAASKTTHHPPLSCTKLFPRTSIRLCTYATHEDSGAQLKTIACRKNRDRRAHPLVPLIKFSSVSISARYYTQISRDLRRRCRTSSEAGLELRFCIRMRHKSGRNDGKAKLINCDRQRLMRERLQSERCHASIIRVLHRMILG</sequence>
<evidence type="ECO:0000256" key="1">
    <source>
        <dbReference type="SAM" id="MobiDB-lite"/>
    </source>
</evidence>
<dbReference type="Proteomes" id="UP000479190">
    <property type="component" value="Unassembled WGS sequence"/>
</dbReference>